<evidence type="ECO:0000313" key="3">
    <source>
        <dbReference type="EMBL" id="CAL1579482.1"/>
    </source>
</evidence>
<keyword evidence="4" id="KW-1185">Reference proteome</keyword>
<evidence type="ECO:0000313" key="4">
    <source>
        <dbReference type="Proteomes" id="UP001497482"/>
    </source>
</evidence>
<dbReference type="PANTHER" id="PTHR34347:SF1">
    <property type="entry name" value="DNA REPAIR-SCAFFOLDING PROTEIN"/>
    <property type="match status" value="1"/>
</dbReference>
<sequence length="229" mass="26192">MIKIIRMRCKKLGKRHLQHKCLLHGTQILFPTCYRLKAQQITRRGPAPQPQELEISGYESDEANDRMTVSALGSAEGRQRSVSHWVRSAQAMLQTPTKAAEKPSKTPEDSAKKRRKFQSGGLAERLHRLQCRQKSAISFWRHKSVSDNATTVDRPGVLVLEITEVHEECSMRLVRCKRYSPPTEAPHHRQDQPPTEAEERAPLLVLFNKETAAQLNPLPKDVIHIYPPW</sequence>
<feature type="domain" description="DUF4502" evidence="2">
    <location>
        <begin position="49"/>
        <end position="229"/>
    </location>
</feature>
<dbReference type="AlphaFoldDB" id="A0AAV2JPL0"/>
<organism evidence="3 4">
    <name type="scientific">Knipowitschia caucasica</name>
    <name type="common">Caucasian dwarf goby</name>
    <name type="synonym">Pomatoschistus caucasicus</name>
    <dbReference type="NCBI Taxonomy" id="637954"/>
    <lineage>
        <taxon>Eukaryota</taxon>
        <taxon>Metazoa</taxon>
        <taxon>Chordata</taxon>
        <taxon>Craniata</taxon>
        <taxon>Vertebrata</taxon>
        <taxon>Euteleostomi</taxon>
        <taxon>Actinopterygii</taxon>
        <taxon>Neopterygii</taxon>
        <taxon>Teleostei</taxon>
        <taxon>Neoteleostei</taxon>
        <taxon>Acanthomorphata</taxon>
        <taxon>Gobiaria</taxon>
        <taxon>Gobiiformes</taxon>
        <taxon>Gobioidei</taxon>
        <taxon>Gobiidae</taxon>
        <taxon>Gobiinae</taxon>
        <taxon>Knipowitschia</taxon>
    </lineage>
</organism>
<accession>A0AAV2JPL0</accession>
<dbReference type="Pfam" id="PF14950">
    <property type="entry name" value="DUF4502"/>
    <property type="match status" value="1"/>
</dbReference>
<dbReference type="InterPro" id="IPR053054">
    <property type="entry name" value="DNA_repair-scaffolding"/>
</dbReference>
<proteinExistence type="predicted"/>
<dbReference type="GO" id="GO:0005654">
    <property type="term" value="C:nucleoplasm"/>
    <property type="evidence" value="ECO:0007669"/>
    <property type="project" value="TreeGrafter"/>
</dbReference>
<feature type="region of interest" description="Disordered" evidence="1">
    <location>
        <begin position="92"/>
        <end position="123"/>
    </location>
</feature>
<name>A0AAV2JPL0_KNICA</name>
<dbReference type="GO" id="GO:0070202">
    <property type="term" value="P:regulation of establishment of protein localization to chromosome"/>
    <property type="evidence" value="ECO:0007669"/>
    <property type="project" value="TreeGrafter"/>
</dbReference>
<dbReference type="InterPro" id="IPR028026">
    <property type="entry name" value="DUF4502"/>
</dbReference>
<gene>
    <name evidence="3" type="ORF">KC01_LOCUS10530</name>
</gene>
<evidence type="ECO:0000256" key="1">
    <source>
        <dbReference type="SAM" id="MobiDB-lite"/>
    </source>
</evidence>
<dbReference type="Proteomes" id="UP001497482">
    <property type="component" value="Chromosome 14"/>
</dbReference>
<feature type="compositionally biased region" description="Basic and acidic residues" evidence="1">
    <location>
        <begin position="99"/>
        <end position="111"/>
    </location>
</feature>
<dbReference type="GO" id="GO:0000228">
    <property type="term" value="C:nuclear chromosome"/>
    <property type="evidence" value="ECO:0007669"/>
    <property type="project" value="TreeGrafter"/>
</dbReference>
<dbReference type="EMBL" id="OZ035836">
    <property type="protein sequence ID" value="CAL1579482.1"/>
    <property type="molecule type" value="Genomic_DNA"/>
</dbReference>
<protein>
    <recommendedName>
        <fullName evidence="2">DUF4502 domain-containing protein</fullName>
    </recommendedName>
</protein>
<evidence type="ECO:0000259" key="2">
    <source>
        <dbReference type="Pfam" id="PF14950"/>
    </source>
</evidence>
<dbReference type="PANTHER" id="PTHR34347">
    <property type="entry name" value="DNA REPAIR-SCAFFOLDING PROTEIN SPIDR"/>
    <property type="match status" value="1"/>
</dbReference>
<reference evidence="3 4" key="1">
    <citation type="submission" date="2024-04" db="EMBL/GenBank/DDBJ databases">
        <authorList>
            <person name="Waldvogel A.-M."/>
            <person name="Schoenle A."/>
        </authorList>
    </citation>
    <scope>NUCLEOTIDE SEQUENCE [LARGE SCALE GENOMIC DNA]</scope>
</reference>
<dbReference type="GO" id="GO:0000724">
    <property type="term" value="P:double-strand break repair via homologous recombination"/>
    <property type="evidence" value="ECO:0007669"/>
    <property type="project" value="TreeGrafter"/>
</dbReference>